<dbReference type="Pfam" id="PF22617">
    <property type="entry name" value="HCS_D2"/>
    <property type="match status" value="1"/>
</dbReference>
<dbReference type="Proteomes" id="UP000738431">
    <property type="component" value="Chromosome"/>
</dbReference>
<accession>A0ABZ1C6K1</accession>
<dbReference type="PANTHER" id="PTHR42880">
    <property type="entry name" value="HOMOCITRATE SYNTHASE"/>
    <property type="match status" value="1"/>
</dbReference>
<dbReference type="Pfam" id="PF00682">
    <property type="entry name" value="HMGL-like"/>
    <property type="match status" value="1"/>
</dbReference>
<dbReference type="Gene3D" id="3.20.20.70">
    <property type="entry name" value="Aldolase class I"/>
    <property type="match status" value="1"/>
</dbReference>
<keyword evidence="2" id="KW-0808">Transferase</keyword>
<organism evidence="4 5">
    <name type="scientific">Actomonas aquatica</name>
    <dbReference type="NCBI Taxonomy" id="2866162"/>
    <lineage>
        <taxon>Bacteria</taxon>
        <taxon>Pseudomonadati</taxon>
        <taxon>Verrucomicrobiota</taxon>
        <taxon>Opitutia</taxon>
        <taxon>Opitutales</taxon>
        <taxon>Opitutaceae</taxon>
        <taxon>Actomonas</taxon>
    </lineage>
</organism>
<dbReference type="InterPro" id="IPR054691">
    <property type="entry name" value="LeuA/HCS_post-cat"/>
</dbReference>
<comment type="similarity">
    <text evidence="1">Belongs to the alpha-IPM synthase/homocitrate synthase family.</text>
</comment>
<dbReference type="InterPro" id="IPR000891">
    <property type="entry name" value="PYR_CT"/>
</dbReference>
<reference evidence="4 5" key="1">
    <citation type="submission" date="2021-08" db="EMBL/GenBank/DDBJ databases">
        <authorList>
            <person name="Zhang D."/>
            <person name="Zhang A."/>
            <person name="Wang L."/>
        </authorList>
    </citation>
    <scope>NUCLEOTIDE SEQUENCE [LARGE SCALE GENOMIC DNA]</scope>
    <source>
        <strain evidence="4 5">WL0086</strain>
    </source>
</reference>
<dbReference type="Gene3D" id="1.10.238.260">
    <property type="match status" value="1"/>
</dbReference>
<feature type="domain" description="Pyruvate carboxyltransferase" evidence="3">
    <location>
        <begin position="6"/>
        <end position="257"/>
    </location>
</feature>
<sequence length="379" mass="39854">MSSLSCRIVDTTLRDGEQAAGVLFSRADKLAIARALVAAGVPELEAGIPIMGCDAQDDLRAIIDTVGAARVLAWCRADRLDLDAARTCRATAVHLSFPVSAIHLGVWRRDEAWVLENVASLVARARQHFARVTVGAQDASRANPEFLDTFAAAAATAGAQRIRIADTVGILHPERTAQLVRRLTTAAPGLEIEIHAHNDLGLATANTLAALTAGATAASVTVNGLGERTGNAALEQVVMALRIAHHHDCGVNPAHLPALSELVAQASTRDVPPAAPIVGAAAFRHETGLHCAGLLRDERSYEPFAPSLLGRQRDAFTVGAKSGSSSVRAVLADHGTEVSPDTARQLLPAIRTAARKLQRALRPDELLTLARHTTALEGG</sequence>
<dbReference type="RefSeq" id="WP_221029243.1">
    <property type="nucleotide sequence ID" value="NZ_CP139781.1"/>
</dbReference>
<protein>
    <submittedName>
        <fullName evidence="4">Citramalate synthase</fullName>
    </submittedName>
</protein>
<dbReference type="PROSITE" id="PS50991">
    <property type="entry name" value="PYR_CT"/>
    <property type="match status" value="1"/>
</dbReference>
<evidence type="ECO:0000259" key="3">
    <source>
        <dbReference type="PROSITE" id="PS50991"/>
    </source>
</evidence>
<dbReference type="InterPro" id="IPR013785">
    <property type="entry name" value="Aldolase_TIM"/>
</dbReference>
<evidence type="ECO:0000256" key="2">
    <source>
        <dbReference type="ARBA" id="ARBA00022679"/>
    </source>
</evidence>
<reference evidence="4 5" key="2">
    <citation type="submission" date="2023-12" db="EMBL/GenBank/DDBJ databases">
        <title>Description of an unclassified Opitutus bacterium of Verrucomicrobiota.</title>
        <authorList>
            <person name="Zhang D.-F."/>
        </authorList>
    </citation>
    <scope>NUCLEOTIDE SEQUENCE [LARGE SCALE GENOMIC DNA]</scope>
    <source>
        <strain evidence="4 5">WL0086</strain>
    </source>
</reference>
<name>A0ABZ1C6K1_9BACT</name>
<proteinExistence type="inferred from homology"/>
<keyword evidence="5" id="KW-1185">Reference proteome</keyword>
<evidence type="ECO:0000313" key="4">
    <source>
        <dbReference type="EMBL" id="WRQ87344.1"/>
    </source>
</evidence>
<dbReference type="PROSITE" id="PS00816">
    <property type="entry name" value="AIPM_HOMOCIT_SYNTH_2"/>
    <property type="match status" value="1"/>
</dbReference>
<evidence type="ECO:0000313" key="5">
    <source>
        <dbReference type="Proteomes" id="UP000738431"/>
    </source>
</evidence>
<gene>
    <name evidence="4" type="ORF">K1X11_021225</name>
</gene>
<evidence type="ECO:0000256" key="1">
    <source>
        <dbReference type="ARBA" id="ARBA00006154"/>
    </source>
</evidence>
<dbReference type="PANTHER" id="PTHR42880:SF1">
    <property type="entry name" value="ISOPROPYLMALATE_HOMOCITRATE_CITRAMALATE SYNTHASE FAMILY PROTEIN"/>
    <property type="match status" value="1"/>
</dbReference>
<dbReference type="SUPFAM" id="SSF51569">
    <property type="entry name" value="Aldolase"/>
    <property type="match status" value="1"/>
</dbReference>
<dbReference type="InterPro" id="IPR002034">
    <property type="entry name" value="AIPM/Hcit_synth_CS"/>
</dbReference>
<dbReference type="EMBL" id="CP139781">
    <property type="protein sequence ID" value="WRQ87344.1"/>
    <property type="molecule type" value="Genomic_DNA"/>
</dbReference>